<dbReference type="Proteomes" id="UP001295469">
    <property type="component" value="Chromosome C05"/>
</dbReference>
<keyword evidence="1" id="KW-0812">Transmembrane</keyword>
<keyword evidence="1" id="KW-0472">Membrane</keyword>
<proteinExistence type="predicted"/>
<accession>A0A816KSK7</accession>
<name>A0A816KSK7_BRANA</name>
<organism evidence="2">
    <name type="scientific">Brassica napus</name>
    <name type="common">Rape</name>
    <dbReference type="NCBI Taxonomy" id="3708"/>
    <lineage>
        <taxon>Eukaryota</taxon>
        <taxon>Viridiplantae</taxon>
        <taxon>Streptophyta</taxon>
        <taxon>Embryophyta</taxon>
        <taxon>Tracheophyta</taxon>
        <taxon>Spermatophyta</taxon>
        <taxon>Magnoliopsida</taxon>
        <taxon>eudicotyledons</taxon>
        <taxon>Gunneridae</taxon>
        <taxon>Pentapetalae</taxon>
        <taxon>rosids</taxon>
        <taxon>malvids</taxon>
        <taxon>Brassicales</taxon>
        <taxon>Brassicaceae</taxon>
        <taxon>Brassiceae</taxon>
        <taxon>Brassica</taxon>
    </lineage>
</organism>
<evidence type="ECO:0000313" key="2">
    <source>
        <dbReference type="EMBL" id="CAF1926378.1"/>
    </source>
</evidence>
<evidence type="ECO:0000256" key="1">
    <source>
        <dbReference type="SAM" id="Phobius"/>
    </source>
</evidence>
<dbReference type="EMBL" id="HG994369">
    <property type="protein sequence ID" value="CAF1926378.1"/>
    <property type="molecule type" value="Genomic_DNA"/>
</dbReference>
<dbReference type="AlphaFoldDB" id="A0A816KSK7"/>
<feature type="non-terminal residue" evidence="2">
    <location>
        <position position="1"/>
    </location>
</feature>
<gene>
    <name evidence="2" type="ORF">DARMORV10_C05P15760.1</name>
</gene>
<keyword evidence="1" id="KW-1133">Transmembrane helix</keyword>
<reference evidence="2" key="1">
    <citation type="submission" date="2021-01" db="EMBL/GenBank/DDBJ databases">
        <authorList>
            <consortium name="Genoscope - CEA"/>
            <person name="William W."/>
        </authorList>
    </citation>
    <scope>NUCLEOTIDE SEQUENCE</scope>
</reference>
<protein>
    <submittedName>
        <fullName evidence="2">(rape) hypothetical protein</fullName>
    </submittedName>
</protein>
<sequence>RRLTTHINHQRFVPKNNSCLYGLITFSVAMTTDLVIAYIKLYQTSEDT</sequence>
<feature type="transmembrane region" description="Helical" evidence="1">
    <location>
        <begin position="20"/>
        <end position="39"/>
    </location>
</feature>